<gene>
    <name evidence="2" type="ORF">TR136952</name>
</gene>
<accession>A0A0X3PN87</accession>
<evidence type="ECO:0000256" key="1">
    <source>
        <dbReference type="SAM" id="MobiDB-lite"/>
    </source>
</evidence>
<feature type="region of interest" description="Disordered" evidence="1">
    <location>
        <begin position="1"/>
        <end position="24"/>
    </location>
</feature>
<feature type="non-terminal residue" evidence="2">
    <location>
        <position position="390"/>
    </location>
</feature>
<name>A0A0X3PN87_SCHSO</name>
<dbReference type="PANTHER" id="PTHR21301:SF10">
    <property type="entry name" value="REVERSE TRANSCRIPTASE DOMAIN-CONTAINING PROTEIN"/>
    <property type="match status" value="1"/>
</dbReference>
<dbReference type="AlphaFoldDB" id="A0A0X3PN87"/>
<organism evidence="2">
    <name type="scientific">Schistocephalus solidus</name>
    <name type="common">Tapeworm</name>
    <dbReference type="NCBI Taxonomy" id="70667"/>
    <lineage>
        <taxon>Eukaryota</taxon>
        <taxon>Metazoa</taxon>
        <taxon>Spiralia</taxon>
        <taxon>Lophotrochozoa</taxon>
        <taxon>Platyhelminthes</taxon>
        <taxon>Cestoda</taxon>
        <taxon>Eucestoda</taxon>
        <taxon>Diphyllobothriidea</taxon>
        <taxon>Diphyllobothriidae</taxon>
        <taxon>Schistocephalus</taxon>
    </lineage>
</organism>
<reference evidence="2" key="1">
    <citation type="submission" date="2016-01" db="EMBL/GenBank/DDBJ databases">
        <title>Reference transcriptome for the parasite Schistocephalus solidus: insights into the molecular evolution of parasitism.</title>
        <authorList>
            <person name="Hebert F.O."/>
            <person name="Grambauer S."/>
            <person name="Barber I."/>
            <person name="Landry C.R."/>
            <person name="Aubin-Horth N."/>
        </authorList>
    </citation>
    <scope>NUCLEOTIDE SEQUENCE</scope>
</reference>
<proteinExistence type="predicted"/>
<dbReference type="EMBL" id="GEEE01011888">
    <property type="protein sequence ID" value="JAP51337.1"/>
    <property type="molecule type" value="Transcribed_RNA"/>
</dbReference>
<protein>
    <submittedName>
        <fullName evidence="2">Uncharacterized protein</fullName>
    </submittedName>
</protein>
<evidence type="ECO:0000313" key="2">
    <source>
        <dbReference type="EMBL" id="JAP51337.1"/>
    </source>
</evidence>
<sequence>MMRSSMSVKRQTSISSTPEIALSSPSISTPGVRIFSYIHENFGREALCRARHWEIFSRRQGSTWAQLAFLHECLRSDIMPRSVSVRPPAKTDFGREVARSCSRRLLRTLINECHIRLQKYGREIEQEKAECASRLEMTTLQNLERWITNKMNEVRDKKKAQLLNKMCSLKQAQAHVPEQSSVHNLSPKQLISDQIKVLQHESGFNTGDAHTVDFIASLEATLSKTQTTEDAKNSIRQQVASLIISHRPRRTIPPAEVKAIRELKKDEEIVIVPADKGRATVILDKSEYVAKAQELLNDSQSYKVVESDPMKTLVGKINKSLNLMRSQKAISENDWRQMKPQDAALARFYGLPKIHKPNVPLRPIVALKGTPTYGLAKWLAKHLKKLVEGS</sequence>
<dbReference type="PANTHER" id="PTHR21301">
    <property type="entry name" value="REVERSE TRANSCRIPTASE"/>
    <property type="match status" value="1"/>
</dbReference>